<dbReference type="AlphaFoldDB" id="E2B9L7"/>
<dbReference type="EMBL" id="GL446566">
    <property type="protein sequence ID" value="EFN87612.1"/>
    <property type="molecule type" value="Genomic_DNA"/>
</dbReference>
<dbReference type="Proteomes" id="UP000008237">
    <property type="component" value="Unassembled WGS sequence"/>
</dbReference>
<dbReference type="InterPro" id="IPR003697">
    <property type="entry name" value="Maf-like"/>
</dbReference>
<evidence type="ECO:0000256" key="1">
    <source>
        <dbReference type="ARBA" id="ARBA00001968"/>
    </source>
</evidence>
<dbReference type="CDD" id="cd00555">
    <property type="entry name" value="Maf"/>
    <property type="match status" value="1"/>
</dbReference>
<keyword evidence="4" id="KW-1185">Reference proteome</keyword>
<dbReference type="HAMAP" id="MF_00528">
    <property type="entry name" value="Maf"/>
    <property type="match status" value="1"/>
</dbReference>
<dbReference type="STRING" id="610380.E2B9L7"/>
<name>E2B9L7_HARSA</name>
<dbReference type="Pfam" id="PF02545">
    <property type="entry name" value="Maf"/>
    <property type="match status" value="1"/>
</dbReference>
<dbReference type="InterPro" id="IPR029001">
    <property type="entry name" value="ITPase-like_fam"/>
</dbReference>
<evidence type="ECO:0000256" key="2">
    <source>
        <dbReference type="ARBA" id="ARBA00022801"/>
    </source>
</evidence>
<organism evidence="4">
    <name type="scientific">Harpegnathos saltator</name>
    <name type="common">Jerdon's jumping ant</name>
    <dbReference type="NCBI Taxonomy" id="610380"/>
    <lineage>
        <taxon>Eukaryota</taxon>
        <taxon>Metazoa</taxon>
        <taxon>Ecdysozoa</taxon>
        <taxon>Arthropoda</taxon>
        <taxon>Hexapoda</taxon>
        <taxon>Insecta</taxon>
        <taxon>Pterygota</taxon>
        <taxon>Neoptera</taxon>
        <taxon>Endopterygota</taxon>
        <taxon>Hymenoptera</taxon>
        <taxon>Apocrita</taxon>
        <taxon>Aculeata</taxon>
        <taxon>Formicoidea</taxon>
        <taxon>Formicidae</taxon>
        <taxon>Ponerinae</taxon>
        <taxon>Ponerini</taxon>
        <taxon>Harpegnathos</taxon>
    </lineage>
</organism>
<keyword evidence="2" id="KW-0378">Hydrolase</keyword>
<dbReference type="PANTHER" id="PTHR43213:SF5">
    <property type="entry name" value="BIFUNCTIONAL DTTP_UTP PYROPHOSPHATASE_METHYLTRANSFERASE PROTEIN-RELATED"/>
    <property type="match status" value="1"/>
</dbReference>
<sequence>MVDEIVLASLSPFRAQLLKNAGLAVRVEGARFDERAVDRQNSGLSAIKLAQKLALEKARDVSQRFPRALVIGCDQVLELDGKVLHKITGMDEAHRRLQALSGKTHYLHSAIALTQGGRPVWDDAATAAMTVRPLDSGFISRHLARAGEKVLASVGAYQLEGEGVQLFEKINGDYFTIIGLPLLPLLAQLRAMGVIDG</sequence>
<dbReference type="PIRSF" id="PIRSF006305">
    <property type="entry name" value="Maf"/>
    <property type="match status" value="1"/>
</dbReference>
<protein>
    <submittedName>
        <fullName evidence="3">Maf-like protein BQ00020</fullName>
    </submittedName>
</protein>
<reference evidence="3 4" key="1">
    <citation type="journal article" date="2010" name="Science">
        <title>Genomic comparison of the ants Camponotus floridanus and Harpegnathos saltator.</title>
        <authorList>
            <person name="Bonasio R."/>
            <person name="Zhang G."/>
            <person name="Ye C."/>
            <person name="Mutti N.S."/>
            <person name="Fang X."/>
            <person name="Qin N."/>
            <person name="Donahue G."/>
            <person name="Yang P."/>
            <person name="Li Q."/>
            <person name="Li C."/>
            <person name="Zhang P."/>
            <person name="Huang Z."/>
            <person name="Berger S.L."/>
            <person name="Reinberg D."/>
            <person name="Wang J."/>
            <person name="Liebig J."/>
        </authorList>
    </citation>
    <scope>NUCLEOTIDE SEQUENCE [LARGE SCALE GENOMIC DNA]</scope>
    <source>
        <strain evidence="3 4">R22 G/1</strain>
    </source>
</reference>
<evidence type="ECO:0000313" key="4">
    <source>
        <dbReference type="Proteomes" id="UP000008237"/>
    </source>
</evidence>
<proteinExistence type="inferred from homology"/>
<dbReference type="GO" id="GO:0047429">
    <property type="term" value="F:nucleoside triphosphate diphosphatase activity"/>
    <property type="evidence" value="ECO:0007669"/>
    <property type="project" value="InterPro"/>
</dbReference>
<dbReference type="OMA" id="FYCAGSF"/>
<evidence type="ECO:0000313" key="3">
    <source>
        <dbReference type="EMBL" id="EFN87612.1"/>
    </source>
</evidence>
<comment type="cofactor">
    <cofactor evidence="1">
        <name>a divalent metal cation</name>
        <dbReference type="ChEBI" id="CHEBI:60240"/>
    </cofactor>
</comment>
<dbReference type="SUPFAM" id="SSF52972">
    <property type="entry name" value="ITPase-like"/>
    <property type="match status" value="1"/>
</dbReference>
<accession>E2B9L7</accession>
<dbReference type="PANTHER" id="PTHR43213">
    <property type="entry name" value="BIFUNCTIONAL DTTP/UTP PYROPHOSPHATASE/METHYLTRANSFERASE PROTEIN-RELATED"/>
    <property type="match status" value="1"/>
</dbReference>
<dbReference type="Gene3D" id="3.90.950.10">
    <property type="match status" value="1"/>
</dbReference>
<dbReference type="InParanoid" id="E2B9L7"/>
<gene>
    <name evidence="3" type="ORF">EAI_13367</name>
</gene>